<dbReference type="EMBL" id="SJPN01000003">
    <property type="protein sequence ID" value="TWU04654.1"/>
    <property type="molecule type" value="Genomic_DNA"/>
</dbReference>
<dbReference type="AlphaFoldDB" id="A0A5C6B2L1"/>
<keyword evidence="3" id="KW-1185">Reference proteome</keyword>
<protein>
    <recommendedName>
        <fullName evidence="1">DUF4062 domain-containing protein</fullName>
    </recommendedName>
</protein>
<sequence length="432" mass="49371">MQVKVFLSSTRGDMDQDCREWVLNVVRDNASAVEMDHWVMDSDDDEQSVVDLCYQMICVQSTHFLGLFGYRRGWVPSVLEPTRRSITEAEYDWANETGKTLAVFVPNATTKFADELRRRAGSQSEREANEQKQFLDRVRRESLGCLEFKDPGHLVSRAIDTVRSWQGGGLRAMVAADRRNARGPNPSEYMFLGCSRQFFAFEQSLELIASPHVAKQTAWLIHGRVGYGHQDLMERIWHRLSQVTRTIRRVRVPLGVAWREDHCAAVCSLIGRELAVDDCNNIETVAFHLSKVLDSVDVLLEVQMVQRFAGSLDGFVQNMLQPLIRQLHGRHKRRLLTLIGLEHKESSGEPWKTLLQEPPVPGDEETLDPGKLIELPILTPLTTSEIATWLRRFKSEEDAYEIALALTEETEGRRTFVRERLADPSLWTIQSI</sequence>
<evidence type="ECO:0000313" key="2">
    <source>
        <dbReference type="EMBL" id="TWU04654.1"/>
    </source>
</evidence>
<proteinExistence type="predicted"/>
<dbReference type="RefSeq" id="WP_197454576.1">
    <property type="nucleotide sequence ID" value="NZ_CP151726.1"/>
</dbReference>
<dbReference type="Pfam" id="PF13271">
    <property type="entry name" value="DUF4062"/>
    <property type="match status" value="1"/>
</dbReference>
<dbReference type="InterPro" id="IPR025139">
    <property type="entry name" value="DUF4062"/>
</dbReference>
<dbReference type="Proteomes" id="UP000320176">
    <property type="component" value="Unassembled WGS sequence"/>
</dbReference>
<evidence type="ECO:0000259" key="1">
    <source>
        <dbReference type="Pfam" id="PF13271"/>
    </source>
</evidence>
<organism evidence="2 3">
    <name type="scientific">Stieleria varia</name>
    <dbReference type="NCBI Taxonomy" id="2528005"/>
    <lineage>
        <taxon>Bacteria</taxon>
        <taxon>Pseudomonadati</taxon>
        <taxon>Planctomycetota</taxon>
        <taxon>Planctomycetia</taxon>
        <taxon>Pirellulales</taxon>
        <taxon>Pirellulaceae</taxon>
        <taxon>Stieleria</taxon>
    </lineage>
</organism>
<gene>
    <name evidence="2" type="ORF">Pla52n_26960</name>
</gene>
<accession>A0A5C6B2L1</accession>
<evidence type="ECO:0000313" key="3">
    <source>
        <dbReference type="Proteomes" id="UP000320176"/>
    </source>
</evidence>
<feature type="domain" description="DUF4062" evidence="1">
    <location>
        <begin position="4"/>
        <end position="94"/>
    </location>
</feature>
<comment type="caution">
    <text evidence="2">The sequence shown here is derived from an EMBL/GenBank/DDBJ whole genome shotgun (WGS) entry which is preliminary data.</text>
</comment>
<reference evidence="2 3" key="1">
    <citation type="submission" date="2019-02" db="EMBL/GenBank/DDBJ databases">
        <title>Deep-cultivation of Planctomycetes and their phenomic and genomic characterization uncovers novel biology.</title>
        <authorList>
            <person name="Wiegand S."/>
            <person name="Jogler M."/>
            <person name="Boedeker C."/>
            <person name="Pinto D."/>
            <person name="Vollmers J."/>
            <person name="Rivas-Marin E."/>
            <person name="Kohn T."/>
            <person name="Peeters S.H."/>
            <person name="Heuer A."/>
            <person name="Rast P."/>
            <person name="Oberbeckmann S."/>
            <person name="Bunk B."/>
            <person name="Jeske O."/>
            <person name="Meyerdierks A."/>
            <person name="Storesund J.E."/>
            <person name="Kallscheuer N."/>
            <person name="Luecker S."/>
            <person name="Lage O.M."/>
            <person name="Pohl T."/>
            <person name="Merkel B.J."/>
            <person name="Hornburger P."/>
            <person name="Mueller R.-W."/>
            <person name="Bruemmer F."/>
            <person name="Labrenz M."/>
            <person name="Spormann A.M."/>
            <person name="Op Den Camp H."/>
            <person name="Overmann J."/>
            <person name="Amann R."/>
            <person name="Jetten M.S.M."/>
            <person name="Mascher T."/>
            <person name="Medema M.H."/>
            <person name="Devos D.P."/>
            <person name="Kaster A.-K."/>
            <person name="Ovreas L."/>
            <person name="Rohde M."/>
            <person name="Galperin M.Y."/>
            <person name="Jogler C."/>
        </authorList>
    </citation>
    <scope>NUCLEOTIDE SEQUENCE [LARGE SCALE GENOMIC DNA]</scope>
    <source>
        <strain evidence="2 3">Pla52n</strain>
    </source>
</reference>
<name>A0A5C6B2L1_9BACT</name>